<evidence type="ECO:0000256" key="1">
    <source>
        <dbReference type="SAM" id="MobiDB-lite"/>
    </source>
</evidence>
<feature type="region of interest" description="Disordered" evidence="1">
    <location>
        <begin position="117"/>
        <end position="157"/>
    </location>
</feature>
<dbReference type="PANTHER" id="PTHR28592">
    <property type="entry name" value="ARMADILLO REPEAT-CONTAINING PROTEIN 1"/>
    <property type="match status" value="1"/>
</dbReference>
<dbReference type="EMBL" id="JAECZO010000030">
    <property type="protein sequence ID" value="KAK7194050.1"/>
    <property type="molecule type" value="Genomic_DNA"/>
</dbReference>
<dbReference type="AlphaFoldDB" id="A0AAW0EIT7"/>
<accession>A0AAW0EIT7</accession>
<sequence>MSTINTELSLVRRLHTLLQNYDSRPAVARRNTLPTLARFLRSNERQIRKLSLEGVYLLAEHPENLDLLGSNHDLVDSVAEIYDAAQYDDPEQHDLSSKTLDLLAPTFHDGDPREKIAARRAEQEAGARSASANQQQQQQQQQQLRSTPLPNPGSSFELRDLSLAAGDDAAITSDAAAADVAGDFDQLSIVSGGTGFEMASTSSFQTRRMTDPAPRPSEVIRGVAKDCALSIVLEIPALDAMTDTSYIEEVLQTTRGVISYTVTASAHQVRVFLSAFAQAPLQNALTEAGYENVLASAERMRYQGSDTGNQSLNGSFFYDTESRRPSYVQSAKSFATNLFRSVMVYSDPQSNSLAARIRQQRAAQEEGGSTKADRLAQAFSRWW</sequence>
<protein>
    <submittedName>
        <fullName evidence="2">Uncharacterized protein</fullName>
    </submittedName>
</protein>
<keyword evidence="3" id="KW-1185">Reference proteome</keyword>
<dbReference type="Proteomes" id="UP001430356">
    <property type="component" value="Unassembled WGS sequence"/>
</dbReference>
<gene>
    <name evidence="2" type="ORF">NESM_000317700</name>
</gene>
<dbReference type="InterPro" id="IPR036163">
    <property type="entry name" value="HMA_dom_sf"/>
</dbReference>
<dbReference type="PANTHER" id="PTHR28592:SF1">
    <property type="entry name" value="ARMADILLO REPEAT-CONTAINING PROTEIN 1"/>
    <property type="match status" value="1"/>
</dbReference>
<dbReference type="InterPro" id="IPR016024">
    <property type="entry name" value="ARM-type_fold"/>
</dbReference>
<comment type="caution">
    <text evidence="2">The sequence shown here is derived from an EMBL/GenBank/DDBJ whole genome shotgun (WGS) entry which is preliminary data.</text>
</comment>
<dbReference type="SUPFAM" id="SSF55008">
    <property type="entry name" value="HMA, heavy metal-associated domain"/>
    <property type="match status" value="1"/>
</dbReference>
<dbReference type="GO" id="GO:0046872">
    <property type="term" value="F:metal ion binding"/>
    <property type="evidence" value="ECO:0007669"/>
    <property type="project" value="InterPro"/>
</dbReference>
<feature type="compositionally biased region" description="Low complexity" evidence="1">
    <location>
        <begin position="126"/>
        <end position="143"/>
    </location>
</feature>
<organism evidence="2 3">
    <name type="scientific">Novymonas esmeraldas</name>
    <dbReference type="NCBI Taxonomy" id="1808958"/>
    <lineage>
        <taxon>Eukaryota</taxon>
        <taxon>Discoba</taxon>
        <taxon>Euglenozoa</taxon>
        <taxon>Kinetoplastea</taxon>
        <taxon>Metakinetoplastina</taxon>
        <taxon>Trypanosomatida</taxon>
        <taxon>Trypanosomatidae</taxon>
        <taxon>Novymonas</taxon>
    </lineage>
</organism>
<feature type="compositionally biased region" description="Polar residues" evidence="1">
    <location>
        <begin position="144"/>
        <end position="154"/>
    </location>
</feature>
<name>A0AAW0EIT7_9TRYP</name>
<evidence type="ECO:0000313" key="3">
    <source>
        <dbReference type="Proteomes" id="UP001430356"/>
    </source>
</evidence>
<evidence type="ECO:0000313" key="2">
    <source>
        <dbReference type="EMBL" id="KAK7194050.1"/>
    </source>
</evidence>
<reference evidence="2 3" key="1">
    <citation type="journal article" date="2021" name="MBio">
        <title>A New Model Trypanosomatid, Novymonas esmeraldas: Genomic Perception of Its 'Candidatus Pandoraea novymonadis' Endosymbiont.</title>
        <authorList>
            <person name="Zakharova A."/>
            <person name="Saura A."/>
            <person name="Butenko A."/>
            <person name="Podesvova L."/>
            <person name="Warmusova S."/>
            <person name="Kostygov A.Y."/>
            <person name="Nenarokova A."/>
            <person name="Lukes J."/>
            <person name="Opperdoes F.R."/>
            <person name="Yurchenko V."/>
        </authorList>
    </citation>
    <scope>NUCLEOTIDE SEQUENCE [LARGE SCALE GENOMIC DNA]</scope>
    <source>
        <strain evidence="2 3">E262AT.01</strain>
    </source>
</reference>
<dbReference type="SUPFAM" id="SSF48371">
    <property type="entry name" value="ARM repeat"/>
    <property type="match status" value="1"/>
</dbReference>
<proteinExistence type="predicted"/>